<dbReference type="Proteomes" id="UP000249402">
    <property type="component" value="Unassembled WGS sequence"/>
</dbReference>
<gene>
    <name evidence="3" type="ORF">BO80DRAFT_319764</name>
</gene>
<evidence type="ECO:0000256" key="1">
    <source>
        <dbReference type="SAM" id="Phobius"/>
    </source>
</evidence>
<sequence>SSLDGLRGYAAFAVMNYHIFYAYQNIVFYGYGLPQEALTSSCARPDESPATTNWIIQLPILRLPITGTWAISIFYVLSGFALSYKPLRESRDPSQGFTKSTAVVASSFLRRPIRLFGPPILATFITMLGLQLGAFITSQAIAKTSPWVPIIKENLASPLPTFTAQLADWTHQTWRMLFVFWWGDIYNHYDVHLWTIPAEFRSSLAIFLFLPMYITIKPWIRRPLTVLIIIYIYALDRWDVALFYSGLLLADTTIDTHTNHDTKPPTLPNRTISILLRLTLLITSLHLLSAPDFCISQTPGFQLLSYLIPPSDPAPFRFLPNLGGIILISLITHTSPENRVISTILNGSIPQYLGRISYSLYIVHGPLMHLLGYRLFKAFWMVTGVEEVWRYVVGFGGAYVVFVGVVVWIADLFWSGVDRGFVALARRVESLVIV</sequence>
<proteinExistence type="predicted"/>
<feature type="transmembrane region" description="Helical" evidence="1">
    <location>
        <begin position="388"/>
        <end position="410"/>
    </location>
</feature>
<evidence type="ECO:0000259" key="2">
    <source>
        <dbReference type="Pfam" id="PF01757"/>
    </source>
</evidence>
<dbReference type="GeneID" id="37219978"/>
<feature type="transmembrane region" description="Helical" evidence="1">
    <location>
        <begin position="120"/>
        <end position="142"/>
    </location>
</feature>
<feature type="non-terminal residue" evidence="3">
    <location>
        <position position="1"/>
    </location>
</feature>
<keyword evidence="1" id="KW-0812">Transmembrane</keyword>
<accession>A0A395GQR6</accession>
<dbReference type="Pfam" id="PF01757">
    <property type="entry name" value="Acyl_transf_3"/>
    <property type="match status" value="1"/>
</dbReference>
<dbReference type="InterPro" id="IPR050879">
    <property type="entry name" value="Acyltransferase_3"/>
</dbReference>
<dbReference type="STRING" id="1448316.A0A395GQR6"/>
<reference evidence="3 4" key="1">
    <citation type="submission" date="2018-02" db="EMBL/GenBank/DDBJ databases">
        <title>The genomes of Aspergillus section Nigri reveals drivers in fungal speciation.</title>
        <authorList>
            <consortium name="DOE Joint Genome Institute"/>
            <person name="Vesth T.C."/>
            <person name="Nybo J."/>
            <person name="Theobald S."/>
            <person name="Brandl J."/>
            <person name="Frisvad J.C."/>
            <person name="Nielsen K.F."/>
            <person name="Lyhne E.K."/>
            <person name="Kogle M.E."/>
            <person name="Kuo A."/>
            <person name="Riley R."/>
            <person name="Clum A."/>
            <person name="Nolan M."/>
            <person name="Lipzen A."/>
            <person name="Salamov A."/>
            <person name="Henrissat B."/>
            <person name="Wiebenga A."/>
            <person name="De vries R.P."/>
            <person name="Grigoriev I.V."/>
            <person name="Mortensen U.H."/>
            <person name="Andersen M.R."/>
            <person name="Baker S.E."/>
        </authorList>
    </citation>
    <scope>NUCLEOTIDE SEQUENCE [LARGE SCALE GENOMIC DNA]</scope>
    <source>
        <strain evidence="3 4">CBS 121593</strain>
    </source>
</reference>
<name>A0A395GQR6_9EURO</name>
<protein>
    <recommendedName>
        <fullName evidence="2">Acyltransferase 3 domain-containing protein</fullName>
    </recommendedName>
</protein>
<dbReference type="PANTHER" id="PTHR23028:SF134">
    <property type="entry name" value="PUTATIVE (AFU_ORTHOLOGUE AFUA_4G08520)-RELATED"/>
    <property type="match status" value="1"/>
</dbReference>
<feature type="non-terminal residue" evidence="3">
    <location>
        <position position="434"/>
    </location>
</feature>
<dbReference type="VEuPathDB" id="FungiDB:BO80DRAFT_319764"/>
<dbReference type="OrthoDB" id="5819582at2759"/>
<dbReference type="AlphaFoldDB" id="A0A395GQR6"/>
<dbReference type="PANTHER" id="PTHR23028">
    <property type="entry name" value="ACETYLTRANSFERASE"/>
    <property type="match status" value="1"/>
</dbReference>
<organism evidence="3 4">
    <name type="scientific">Aspergillus ibericus CBS 121593</name>
    <dbReference type="NCBI Taxonomy" id="1448316"/>
    <lineage>
        <taxon>Eukaryota</taxon>
        <taxon>Fungi</taxon>
        <taxon>Dikarya</taxon>
        <taxon>Ascomycota</taxon>
        <taxon>Pezizomycotina</taxon>
        <taxon>Eurotiomycetes</taxon>
        <taxon>Eurotiomycetidae</taxon>
        <taxon>Eurotiales</taxon>
        <taxon>Aspergillaceae</taxon>
        <taxon>Aspergillus</taxon>
        <taxon>Aspergillus subgen. Circumdati</taxon>
    </lineage>
</organism>
<keyword evidence="1" id="KW-0472">Membrane</keyword>
<feature type="transmembrane region" description="Helical" evidence="1">
    <location>
        <begin position="63"/>
        <end position="84"/>
    </location>
</feature>
<dbReference type="InterPro" id="IPR002656">
    <property type="entry name" value="Acyl_transf_3_dom"/>
</dbReference>
<keyword evidence="4" id="KW-1185">Reference proteome</keyword>
<dbReference type="EMBL" id="KZ824458">
    <property type="protein sequence ID" value="RAK97890.1"/>
    <property type="molecule type" value="Genomic_DNA"/>
</dbReference>
<feature type="domain" description="Acyltransferase 3" evidence="2">
    <location>
        <begin position="2"/>
        <end position="403"/>
    </location>
</feature>
<evidence type="ECO:0000313" key="4">
    <source>
        <dbReference type="Proteomes" id="UP000249402"/>
    </source>
</evidence>
<keyword evidence="1" id="KW-1133">Transmembrane helix</keyword>
<evidence type="ECO:0000313" key="3">
    <source>
        <dbReference type="EMBL" id="RAK97890.1"/>
    </source>
</evidence>
<dbReference type="GO" id="GO:0016747">
    <property type="term" value="F:acyltransferase activity, transferring groups other than amino-acyl groups"/>
    <property type="evidence" value="ECO:0007669"/>
    <property type="project" value="InterPro"/>
</dbReference>
<dbReference type="RefSeq" id="XP_025572218.1">
    <property type="nucleotide sequence ID" value="XM_025715113.1"/>
</dbReference>